<dbReference type="Proteomes" id="UP001297581">
    <property type="component" value="Unassembled WGS sequence"/>
</dbReference>
<evidence type="ECO:0000259" key="3">
    <source>
        <dbReference type="Pfam" id="PF02397"/>
    </source>
</evidence>
<dbReference type="GO" id="GO:0016780">
    <property type="term" value="F:phosphotransferase activity, for other substituted phosphate groups"/>
    <property type="evidence" value="ECO:0007669"/>
    <property type="project" value="TreeGrafter"/>
</dbReference>
<accession>A0AAJ1BFM2</accession>
<protein>
    <submittedName>
        <fullName evidence="4">Sugar transferase</fullName>
    </submittedName>
</protein>
<comment type="caution">
    <text evidence="4">The sequence shown here is derived from an EMBL/GenBank/DDBJ whole genome shotgun (WGS) entry which is preliminary data.</text>
</comment>
<evidence type="ECO:0000313" key="4">
    <source>
        <dbReference type="EMBL" id="MCH4293891.1"/>
    </source>
</evidence>
<evidence type="ECO:0000256" key="1">
    <source>
        <dbReference type="ARBA" id="ARBA00006464"/>
    </source>
</evidence>
<dbReference type="Pfam" id="PF02397">
    <property type="entry name" value="Bac_transf"/>
    <property type="match status" value="1"/>
</dbReference>
<keyword evidence="5" id="KW-1185">Reference proteome</keyword>
<organism evidence="4 5">
    <name type="scientific">Shewanella zhuhaiensis</name>
    <dbReference type="NCBI Taxonomy" id="2919576"/>
    <lineage>
        <taxon>Bacteria</taxon>
        <taxon>Pseudomonadati</taxon>
        <taxon>Pseudomonadota</taxon>
        <taxon>Gammaproteobacteria</taxon>
        <taxon>Alteromonadales</taxon>
        <taxon>Shewanellaceae</taxon>
        <taxon>Shewanella</taxon>
    </lineage>
</organism>
<gene>
    <name evidence="4" type="ORF">MJ923_06180</name>
</gene>
<dbReference type="PANTHER" id="PTHR30576">
    <property type="entry name" value="COLANIC BIOSYNTHESIS UDP-GLUCOSE LIPID CARRIER TRANSFERASE"/>
    <property type="match status" value="1"/>
</dbReference>
<proteinExistence type="inferred from homology"/>
<dbReference type="InterPro" id="IPR003362">
    <property type="entry name" value="Bact_transf"/>
</dbReference>
<keyword evidence="2" id="KW-0812">Transmembrane</keyword>
<dbReference type="RefSeq" id="WP_240590354.1">
    <property type="nucleotide sequence ID" value="NZ_JAKUDL010000002.1"/>
</dbReference>
<name>A0AAJ1BFM2_9GAMM</name>
<dbReference type="AlphaFoldDB" id="A0AAJ1BFM2"/>
<keyword evidence="2" id="KW-0472">Membrane</keyword>
<comment type="similarity">
    <text evidence="1">Belongs to the bacterial sugar transferase family.</text>
</comment>
<evidence type="ECO:0000256" key="2">
    <source>
        <dbReference type="SAM" id="Phobius"/>
    </source>
</evidence>
<keyword evidence="4" id="KW-0808">Transferase</keyword>
<dbReference type="EMBL" id="JAKUDL010000002">
    <property type="protein sequence ID" value="MCH4293891.1"/>
    <property type="molecule type" value="Genomic_DNA"/>
</dbReference>
<sequence>MKRTFDFFCALLAIIILFPLLVIVSILIKFDDCGPIIFRQSRVGKGGKVFRIFKFRTMVVNAESIGSYSTSIDDRRITRVGRFLRRSSIDELPQLFNVLFGDMSIVGPRPNVEAQVELYQKVDWDKRNSVIPGITGLSQCTIRSSGSERQRLKYDLFYVEKRNFYLDLIIIAKTVKQVILKGGN</sequence>
<evidence type="ECO:0000313" key="5">
    <source>
        <dbReference type="Proteomes" id="UP001297581"/>
    </source>
</evidence>
<feature type="transmembrane region" description="Helical" evidence="2">
    <location>
        <begin position="7"/>
        <end position="28"/>
    </location>
</feature>
<dbReference type="PANTHER" id="PTHR30576:SF0">
    <property type="entry name" value="UNDECAPRENYL-PHOSPHATE N-ACETYLGALACTOSAMINYL 1-PHOSPHATE TRANSFERASE-RELATED"/>
    <property type="match status" value="1"/>
</dbReference>
<feature type="domain" description="Bacterial sugar transferase" evidence="3">
    <location>
        <begin position="2"/>
        <end position="179"/>
    </location>
</feature>
<keyword evidence="2" id="KW-1133">Transmembrane helix</keyword>
<reference evidence="4 5" key="1">
    <citation type="submission" date="2022-02" db="EMBL/GenBank/DDBJ databases">
        <title>The genome sequence of Shewanella sp. 3B26.</title>
        <authorList>
            <person name="Du J."/>
        </authorList>
    </citation>
    <scope>NUCLEOTIDE SEQUENCE [LARGE SCALE GENOMIC DNA]</scope>
    <source>
        <strain evidence="4 5">3B26</strain>
    </source>
</reference>